<protein>
    <submittedName>
        <fullName evidence="3">Uncharacterized protein</fullName>
    </submittedName>
</protein>
<keyword evidence="2" id="KW-0472">Membrane</keyword>
<sequence length="135" mass="15527">MHAHARGWTVGWGLLWAVDPMRITQVVRLAWWVLRHTFGILGSGLVLLVGITRRRRVSVTSSSADLESHPSKQTLPNAIESPPMYLPPPPYPYRTDPDPRIWRQNTTRRTRAFRIEDRLCRPRAESNSPRFGFAS</sequence>
<evidence type="ECO:0000313" key="4">
    <source>
        <dbReference type="Proteomes" id="UP000076532"/>
    </source>
</evidence>
<feature type="region of interest" description="Disordered" evidence="1">
    <location>
        <begin position="60"/>
        <end position="101"/>
    </location>
</feature>
<gene>
    <name evidence="3" type="ORF">FIBSPDRAFT_852936</name>
</gene>
<name>A0A166RAU2_9AGAM</name>
<keyword evidence="4" id="KW-1185">Reference proteome</keyword>
<reference evidence="3 4" key="1">
    <citation type="journal article" date="2016" name="Mol. Biol. Evol.">
        <title>Comparative Genomics of Early-Diverging Mushroom-Forming Fungi Provides Insights into the Origins of Lignocellulose Decay Capabilities.</title>
        <authorList>
            <person name="Nagy L.G."/>
            <person name="Riley R."/>
            <person name="Tritt A."/>
            <person name="Adam C."/>
            <person name="Daum C."/>
            <person name="Floudas D."/>
            <person name="Sun H."/>
            <person name="Yadav J.S."/>
            <person name="Pangilinan J."/>
            <person name="Larsson K.H."/>
            <person name="Matsuura K."/>
            <person name="Barry K."/>
            <person name="Labutti K."/>
            <person name="Kuo R."/>
            <person name="Ohm R.A."/>
            <person name="Bhattacharya S.S."/>
            <person name="Shirouzu T."/>
            <person name="Yoshinaga Y."/>
            <person name="Martin F.M."/>
            <person name="Grigoriev I.V."/>
            <person name="Hibbett D.S."/>
        </authorList>
    </citation>
    <scope>NUCLEOTIDE SEQUENCE [LARGE SCALE GENOMIC DNA]</scope>
    <source>
        <strain evidence="3 4">CBS 109695</strain>
    </source>
</reference>
<dbReference type="AlphaFoldDB" id="A0A166RAU2"/>
<keyword evidence="2" id="KW-0812">Transmembrane</keyword>
<dbReference type="Proteomes" id="UP000076532">
    <property type="component" value="Unassembled WGS sequence"/>
</dbReference>
<evidence type="ECO:0000256" key="2">
    <source>
        <dbReference type="SAM" id="Phobius"/>
    </source>
</evidence>
<proteinExistence type="predicted"/>
<organism evidence="3 4">
    <name type="scientific">Athelia psychrophila</name>
    <dbReference type="NCBI Taxonomy" id="1759441"/>
    <lineage>
        <taxon>Eukaryota</taxon>
        <taxon>Fungi</taxon>
        <taxon>Dikarya</taxon>
        <taxon>Basidiomycota</taxon>
        <taxon>Agaricomycotina</taxon>
        <taxon>Agaricomycetes</taxon>
        <taxon>Agaricomycetidae</taxon>
        <taxon>Atheliales</taxon>
        <taxon>Atheliaceae</taxon>
        <taxon>Athelia</taxon>
    </lineage>
</organism>
<dbReference type="EMBL" id="KV417505">
    <property type="protein sequence ID" value="KZP28085.1"/>
    <property type="molecule type" value="Genomic_DNA"/>
</dbReference>
<feature type="transmembrane region" description="Helical" evidence="2">
    <location>
        <begin position="29"/>
        <end position="51"/>
    </location>
</feature>
<evidence type="ECO:0000256" key="1">
    <source>
        <dbReference type="SAM" id="MobiDB-lite"/>
    </source>
</evidence>
<accession>A0A166RAU2</accession>
<keyword evidence="2" id="KW-1133">Transmembrane helix</keyword>
<evidence type="ECO:0000313" key="3">
    <source>
        <dbReference type="EMBL" id="KZP28085.1"/>
    </source>
</evidence>